<dbReference type="Proteomes" id="UP001348817">
    <property type="component" value="Chromosome"/>
</dbReference>
<protein>
    <submittedName>
        <fullName evidence="1">Uncharacterized protein</fullName>
    </submittedName>
</protein>
<dbReference type="KEGG" id="fax:FUAX_05090"/>
<dbReference type="RefSeq" id="WP_338393358.1">
    <property type="nucleotide sequence ID" value="NZ_AP025314.1"/>
</dbReference>
<reference evidence="1 2" key="1">
    <citation type="submission" date="2021-12" db="EMBL/GenBank/DDBJ databases">
        <title>Genome sequencing of bacteria with rrn-lacking chromosome and rrn-plasmid.</title>
        <authorList>
            <person name="Anda M."/>
            <person name="Iwasaki W."/>
        </authorList>
    </citation>
    <scope>NUCLEOTIDE SEQUENCE [LARGE SCALE GENOMIC DNA]</scope>
    <source>
        <strain evidence="1 2">DSM 100852</strain>
    </source>
</reference>
<organism evidence="1 2">
    <name type="scientific">Fulvitalea axinellae</name>
    <dbReference type="NCBI Taxonomy" id="1182444"/>
    <lineage>
        <taxon>Bacteria</taxon>
        <taxon>Pseudomonadati</taxon>
        <taxon>Bacteroidota</taxon>
        <taxon>Cytophagia</taxon>
        <taxon>Cytophagales</taxon>
        <taxon>Persicobacteraceae</taxon>
        <taxon>Fulvitalea</taxon>
    </lineage>
</organism>
<keyword evidence="2" id="KW-1185">Reference proteome</keyword>
<dbReference type="EMBL" id="AP025314">
    <property type="protein sequence ID" value="BDD08077.1"/>
    <property type="molecule type" value="Genomic_DNA"/>
</dbReference>
<name>A0AAU9CRU3_9BACT</name>
<proteinExistence type="predicted"/>
<accession>A0AAU9CRU3</accession>
<evidence type="ECO:0000313" key="1">
    <source>
        <dbReference type="EMBL" id="BDD08077.1"/>
    </source>
</evidence>
<dbReference type="AlphaFoldDB" id="A0AAU9CRU3"/>
<evidence type="ECO:0000313" key="2">
    <source>
        <dbReference type="Proteomes" id="UP001348817"/>
    </source>
</evidence>
<gene>
    <name evidence="1" type="ORF">FUAX_05090</name>
</gene>
<sequence length="177" mass="20924">MRINSKSFDTDGIRIPAFEIENGQMIRFWVNVISKNPNQKNVYKIVETAKNILQLQLDPNFHICKNQTFENPFLYYLLTTGKYLKNTLGLDDKDIQYILNRFKINPDTRIRNLDSQQKKILSIVIGFHKNQYVIYDYYGFGPVQEKELTKFVMEELEKGKSAISFDNQGLFIKRLRK</sequence>